<protein>
    <recommendedName>
        <fullName evidence="10">NADH-ubiquinone oxidoreductase 12 kDa subunit</fullName>
    </recommendedName>
</protein>
<dbReference type="Proteomes" id="UP000030653">
    <property type="component" value="Unassembled WGS sequence"/>
</dbReference>
<dbReference type="OrthoDB" id="10252718at2759"/>
<reference evidence="8 9" key="1">
    <citation type="journal article" date="2012" name="Science">
        <title>The Paleozoic origin of enzymatic lignin decomposition reconstructed from 31 fungal genomes.</title>
        <authorList>
            <person name="Floudas D."/>
            <person name="Binder M."/>
            <person name="Riley R."/>
            <person name="Barry K."/>
            <person name="Blanchette R.A."/>
            <person name="Henrissat B."/>
            <person name="Martinez A.T."/>
            <person name="Otillar R."/>
            <person name="Spatafora J.W."/>
            <person name="Yadav J.S."/>
            <person name="Aerts A."/>
            <person name="Benoit I."/>
            <person name="Boyd A."/>
            <person name="Carlson A."/>
            <person name="Copeland A."/>
            <person name="Coutinho P.M."/>
            <person name="de Vries R.P."/>
            <person name="Ferreira P."/>
            <person name="Findley K."/>
            <person name="Foster B."/>
            <person name="Gaskell J."/>
            <person name="Glotzer D."/>
            <person name="Gorecki P."/>
            <person name="Heitman J."/>
            <person name="Hesse C."/>
            <person name="Hori C."/>
            <person name="Igarashi K."/>
            <person name="Jurgens J.A."/>
            <person name="Kallen N."/>
            <person name="Kersten P."/>
            <person name="Kohler A."/>
            <person name="Kuees U."/>
            <person name="Kumar T.K.A."/>
            <person name="Kuo A."/>
            <person name="LaButti K."/>
            <person name="Larrondo L.F."/>
            <person name="Lindquist E."/>
            <person name="Ling A."/>
            <person name="Lombard V."/>
            <person name="Lucas S."/>
            <person name="Lundell T."/>
            <person name="Martin R."/>
            <person name="McLaughlin D.J."/>
            <person name="Morgenstern I."/>
            <person name="Morin E."/>
            <person name="Murat C."/>
            <person name="Nagy L.G."/>
            <person name="Nolan M."/>
            <person name="Ohm R.A."/>
            <person name="Patyshakuliyeva A."/>
            <person name="Rokas A."/>
            <person name="Ruiz-Duenas F.J."/>
            <person name="Sabat G."/>
            <person name="Salamov A."/>
            <person name="Samejima M."/>
            <person name="Schmutz J."/>
            <person name="Slot J.C."/>
            <person name="St John F."/>
            <person name="Stenlid J."/>
            <person name="Sun H."/>
            <person name="Sun S."/>
            <person name="Syed K."/>
            <person name="Tsang A."/>
            <person name="Wiebenga A."/>
            <person name="Young D."/>
            <person name="Pisabarro A."/>
            <person name="Eastwood D.C."/>
            <person name="Martin F."/>
            <person name="Cullen D."/>
            <person name="Grigoriev I.V."/>
            <person name="Hibbett D.S."/>
        </authorList>
    </citation>
    <scope>NUCLEOTIDE SEQUENCE [LARGE SCALE GENOMIC DNA]</scope>
    <source>
        <strain evidence="8 9">DJM-731 SS1</strain>
    </source>
</reference>
<dbReference type="GO" id="GO:0005743">
    <property type="term" value="C:mitochondrial inner membrane"/>
    <property type="evidence" value="ECO:0007669"/>
    <property type="project" value="UniProtKB-SubCell"/>
</dbReference>
<evidence type="ECO:0000256" key="7">
    <source>
        <dbReference type="ARBA" id="ARBA00023136"/>
    </source>
</evidence>
<accession>M5FQK5</accession>
<keyword evidence="7" id="KW-0472">Membrane</keyword>
<gene>
    <name evidence="8" type="ORF">DACRYDRAFT_111309</name>
</gene>
<keyword evidence="5" id="KW-0249">Electron transport</keyword>
<proteinExistence type="predicted"/>
<evidence type="ECO:0000256" key="2">
    <source>
        <dbReference type="ARBA" id="ARBA00022448"/>
    </source>
</evidence>
<evidence type="ECO:0000313" key="9">
    <source>
        <dbReference type="Proteomes" id="UP000030653"/>
    </source>
</evidence>
<comment type="subcellular location">
    <subcellularLocation>
        <location evidence="1">Mitochondrion inner membrane</location>
        <topology evidence="1">Peripheral membrane protein</topology>
        <orientation evidence="1">Matrix side</orientation>
    </subcellularLocation>
</comment>
<organism evidence="8 9">
    <name type="scientific">Dacryopinax primogenitus (strain DJM 731)</name>
    <name type="common">Brown rot fungus</name>
    <dbReference type="NCBI Taxonomy" id="1858805"/>
    <lineage>
        <taxon>Eukaryota</taxon>
        <taxon>Fungi</taxon>
        <taxon>Dikarya</taxon>
        <taxon>Basidiomycota</taxon>
        <taxon>Agaricomycotina</taxon>
        <taxon>Dacrymycetes</taxon>
        <taxon>Dacrymycetales</taxon>
        <taxon>Dacrymycetaceae</taxon>
        <taxon>Dacryopinax</taxon>
    </lineage>
</organism>
<keyword evidence="9" id="KW-1185">Reference proteome</keyword>
<dbReference type="InterPro" id="IPR039993">
    <property type="entry name" value="NDUFB10"/>
</dbReference>
<keyword evidence="6" id="KW-0496">Mitochondrion</keyword>
<dbReference type="PANTHER" id="PTHR13094">
    <property type="entry name" value="NADH-UBIQUINONE OXIDOREDUCTASE PDSW SUBUNIT"/>
    <property type="match status" value="1"/>
</dbReference>
<keyword evidence="3" id="KW-0679">Respiratory chain</keyword>
<evidence type="ECO:0000313" key="8">
    <source>
        <dbReference type="EMBL" id="EJT97793.1"/>
    </source>
</evidence>
<dbReference type="RefSeq" id="XP_040624691.1">
    <property type="nucleotide sequence ID" value="XM_040769209.1"/>
</dbReference>
<evidence type="ECO:0000256" key="3">
    <source>
        <dbReference type="ARBA" id="ARBA00022660"/>
    </source>
</evidence>
<evidence type="ECO:0000256" key="6">
    <source>
        <dbReference type="ARBA" id="ARBA00023128"/>
    </source>
</evidence>
<dbReference type="PANTHER" id="PTHR13094:SF1">
    <property type="entry name" value="NADH DEHYDROGENASE [UBIQUINONE] 1 BETA SUBCOMPLEX SUBUNIT 10"/>
    <property type="match status" value="1"/>
</dbReference>
<dbReference type="STRING" id="1858805.M5FQK5"/>
<evidence type="ECO:0000256" key="5">
    <source>
        <dbReference type="ARBA" id="ARBA00022982"/>
    </source>
</evidence>
<dbReference type="EMBL" id="JH795875">
    <property type="protein sequence ID" value="EJT97793.1"/>
    <property type="molecule type" value="Genomic_DNA"/>
</dbReference>
<dbReference type="GeneID" id="63684271"/>
<keyword evidence="2" id="KW-0813">Transport</keyword>
<dbReference type="AlphaFoldDB" id="M5FQK5"/>
<evidence type="ECO:0000256" key="1">
    <source>
        <dbReference type="ARBA" id="ARBA00004443"/>
    </source>
</evidence>
<dbReference type="HOGENOM" id="CLU_2372762_0_0_1"/>
<evidence type="ECO:0000256" key="4">
    <source>
        <dbReference type="ARBA" id="ARBA00022792"/>
    </source>
</evidence>
<evidence type="ECO:0008006" key="10">
    <source>
        <dbReference type="Google" id="ProtNLM"/>
    </source>
</evidence>
<sequence>MSEQQPIGRVHATEEEVRNRTLTREQIREIYRNRERILREQWVKVSELLIVREELSKCQETEGVNALSECAWLAKKYTDMMKSGEHRVRQGVEED</sequence>
<name>M5FQK5_DACPD</name>
<keyword evidence="4" id="KW-0999">Mitochondrion inner membrane</keyword>